<dbReference type="Proteomes" id="UP000821853">
    <property type="component" value="Unassembled WGS sequence"/>
</dbReference>
<dbReference type="GO" id="GO:0005576">
    <property type="term" value="C:extracellular region"/>
    <property type="evidence" value="ECO:0007669"/>
    <property type="project" value="InterPro"/>
</dbReference>
<keyword evidence="10" id="KW-0624">Polysaccharide degradation</keyword>
<dbReference type="Gene3D" id="3.10.50.10">
    <property type="match status" value="1"/>
</dbReference>
<keyword evidence="7" id="KW-0146">Chitin degradation</keyword>
<name>A0A9J6FRA4_HAELO</name>
<dbReference type="SMART" id="SM00636">
    <property type="entry name" value="Glyco_18"/>
    <property type="match status" value="1"/>
</dbReference>
<dbReference type="PANTHER" id="PTHR11177:SF399">
    <property type="entry name" value="CHITINASE 6, ISOFORM C"/>
    <property type="match status" value="1"/>
</dbReference>
<feature type="region of interest" description="Disordered" evidence="11">
    <location>
        <begin position="255"/>
        <end position="316"/>
    </location>
</feature>
<dbReference type="VEuPathDB" id="VectorBase:HLOH_057842"/>
<dbReference type="GO" id="GO:0008061">
    <property type="term" value="F:chitin binding"/>
    <property type="evidence" value="ECO:0007669"/>
    <property type="project" value="UniProtKB-KW"/>
</dbReference>
<evidence type="ECO:0000256" key="11">
    <source>
        <dbReference type="SAM" id="MobiDB-lite"/>
    </source>
</evidence>
<dbReference type="EC" id="3.2.1.14" evidence="3"/>
<dbReference type="SUPFAM" id="SSF54556">
    <property type="entry name" value="Chitinase insertion domain"/>
    <property type="match status" value="1"/>
</dbReference>
<keyword evidence="5" id="KW-0732">Signal</keyword>
<dbReference type="Gene3D" id="2.170.140.10">
    <property type="entry name" value="Chitin binding domain"/>
    <property type="match status" value="1"/>
</dbReference>
<evidence type="ECO:0000256" key="10">
    <source>
        <dbReference type="ARBA" id="ARBA00023326"/>
    </source>
</evidence>
<dbReference type="GO" id="GO:0008843">
    <property type="term" value="F:endochitinase activity"/>
    <property type="evidence" value="ECO:0007669"/>
    <property type="project" value="UniProtKB-EC"/>
</dbReference>
<proteinExistence type="inferred from homology"/>
<feature type="compositionally biased region" description="Polar residues" evidence="11">
    <location>
        <begin position="264"/>
        <end position="278"/>
    </location>
</feature>
<evidence type="ECO:0000313" key="14">
    <source>
        <dbReference type="EMBL" id="KAH9365375.1"/>
    </source>
</evidence>
<evidence type="ECO:0000256" key="1">
    <source>
        <dbReference type="ARBA" id="ARBA00000822"/>
    </source>
</evidence>
<keyword evidence="9" id="KW-0119">Carbohydrate metabolism</keyword>
<feature type="domain" description="GH18" evidence="13">
    <location>
        <begin position="1"/>
        <end position="253"/>
    </location>
</feature>
<evidence type="ECO:0000256" key="2">
    <source>
        <dbReference type="ARBA" id="ARBA00009121"/>
    </source>
</evidence>
<dbReference type="OMA" id="YESSAQH"/>
<comment type="caution">
    <text evidence="14">The sequence shown here is derived from an EMBL/GenBank/DDBJ whole genome shotgun (WGS) entry which is preliminary data.</text>
</comment>
<keyword evidence="4" id="KW-0147">Chitin-binding</keyword>
<dbReference type="PROSITE" id="PS50940">
    <property type="entry name" value="CHIT_BIND_II"/>
    <property type="match status" value="1"/>
</dbReference>
<dbReference type="SMART" id="SM00494">
    <property type="entry name" value="ChtBD2"/>
    <property type="match status" value="1"/>
</dbReference>
<evidence type="ECO:0000256" key="7">
    <source>
        <dbReference type="ARBA" id="ARBA00023024"/>
    </source>
</evidence>
<accession>A0A9J6FRA4</accession>
<dbReference type="EMBL" id="JABSTR010000003">
    <property type="protein sequence ID" value="KAH9365375.1"/>
    <property type="molecule type" value="Genomic_DNA"/>
</dbReference>
<keyword evidence="8" id="KW-1015">Disulfide bond</keyword>
<dbReference type="FunFam" id="2.170.140.10:FF:000005">
    <property type="entry name" value="Acidic mammalian chitinase"/>
    <property type="match status" value="1"/>
</dbReference>
<dbReference type="GO" id="GO:0000272">
    <property type="term" value="P:polysaccharide catabolic process"/>
    <property type="evidence" value="ECO:0007669"/>
    <property type="project" value="UniProtKB-KW"/>
</dbReference>
<dbReference type="Gene3D" id="3.20.20.80">
    <property type="entry name" value="Glycosidases"/>
    <property type="match status" value="1"/>
</dbReference>
<comment type="similarity">
    <text evidence="2">Belongs to the glycosyl hydrolase 18 family. Chitinase class II subfamily.</text>
</comment>
<dbReference type="InterPro" id="IPR050314">
    <property type="entry name" value="Glycosyl_Hydrlase_18"/>
</dbReference>
<dbReference type="SUPFAM" id="SSF51445">
    <property type="entry name" value="(Trans)glycosidases"/>
    <property type="match status" value="1"/>
</dbReference>
<keyword evidence="6" id="KW-0378">Hydrolase</keyword>
<dbReference type="InterPro" id="IPR002557">
    <property type="entry name" value="Chitin-bd_dom"/>
</dbReference>
<evidence type="ECO:0000259" key="12">
    <source>
        <dbReference type="PROSITE" id="PS50940"/>
    </source>
</evidence>
<evidence type="ECO:0000256" key="6">
    <source>
        <dbReference type="ARBA" id="ARBA00022801"/>
    </source>
</evidence>
<dbReference type="GO" id="GO:0006032">
    <property type="term" value="P:chitin catabolic process"/>
    <property type="evidence" value="ECO:0007669"/>
    <property type="project" value="UniProtKB-KW"/>
</dbReference>
<dbReference type="Pfam" id="PF00704">
    <property type="entry name" value="Glyco_hydro_18"/>
    <property type="match status" value="1"/>
</dbReference>
<dbReference type="InterPro" id="IPR001223">
    <property type="entry name" value="Glyco_hydro18_cat"/>
</dbReference>
<evidence type="ECO:0000256" key="5">
    <source>
        <dbReference type="ARBA" id="ARBA00022729"/>
    </source>
</evidence>
<evidence type="ECO:0000256" key="3">
    <source>
        <dbReference type="ARBA" id="ARBA00012729"/>
    </source>
</evidence>
<comment type="catalytic activity">
    <reaction evidence="1">
        <text>Random endo-hydrolysis of N-acetyl-beta-D-glucosaminide (1-&gt;4)-beta-linkages in chitin and chitodextrins.</text>
        <dbReference type="EC" id="3.2.1.14"/>
    </reaction>
</comment>
<evidence type="ECO:0000313" key="15">
    <source>
        <dbReference type="Proteomes" id="UP000821853"/>
    </source>
</evidence>
<feature type="compositionally biased region" description="Pro residues" evidence="11">
    <location>
        <begin position="303"/>
        <end position="313"/>
    </location>
</feature>
<dbReference type="AlphaFoldDB" id="A0A9J6FRA4"/>
<dbReference type="InterPro" id="IPR029070">
    <property type="entry name" value="Chitinase_insertion_sf"/>
</dbReference>
<dbReference type="FunFam" id="3.10.50.10:FF:000004">
    <property type="entry name" value="Chitinase 5"/>
    <property type="match status" value="1"/>
</dbReference>
<dbReference type="PROSITE" id="PS51910">
    <property type="entry name" value="GH18_2"/>
    <property type="match status" value="1"/>
</dbReference>
<keyword evidence="15" id="KW-1185">Reference proteome</keyword>
<dbReference type="InterPro" id="IPR017853">
    <property type="entry name" value="GH"/>
</dbReference>
<reference evidence="14 15" key="1">
    <citation type="journal article" date="2020" name="Cell">
        <title>Large-Scale Comparative Analyses of Tick Genomes Elucidate Their Genetic Diversity and Vector Capacities.</title>
        <authorList>
            <consortium name="Tick Genome and Microbiome Consortium (TIGMIC)"/>
            <person name="Jia N."/>
            <person name="Wang J."/>
            <person name="Shi W."/>
            <person name="Du L."/>
            <person name="Sun Y."/>
            <person name="Zhan W."/>
            <person name="Jiang J.F."/>
            <person name="Wang Q."/>
            <person name="Zhang B."/>
            <person name="Ji P."/>
            <person name="Bell-Sakyi L."/>
            <person name="Cui X.M."/>
            <person name="Yuan T.T."/>
            <person name="Jiang B.G."/>
            <person name="Yang W.F."/>
            <person name="Lam T.T."/>
            <person name="Chang Q.C."/>
            <person name="Ding S.J."/>
            <person name="Wang X.J."/>
            <person name="Zhu J.G."/>
            <person name="Ruan X.D."/>
            <person name="Zhao L."/>
            <person name="Wei J.T."/>
            <person name="Ye R.Z."/>
            <person name="Que T.C."/>
            <person name="Du C.H."/>
            <person name="Zhou Y.H."/>
            <person name="Cheng J.X."/>
            <person name="Dai P.F."/>
            <person name="Guo W.B."/>
            <person name="Han X.H."/>
            <person name="Huang E.J."/>
            <person name="Li L.F."/>
            <person name="Wei W."/>
            <person name="Gao Y.C."/>
            <person name="Liu J.Z."/>
            <person name="Shao H.Z."/>
            <person name="Wang X."/>
            <person name="Wang C.C."/>
            <person name="Yang T.C."/>
            <person name="Huo Q.B."/>
            <person name="Li W."/>
            <person name="Chen H.Y."/>
            <person name="Chen S.E."/>
            <person name="Zhou L.G."/>
            <person name="Ni X.B."/>
            <person name="Tian J.H."/>
            <person name="Sheng Y."/>
            <person name="Liu T."/>
            <person name="Pan Y.S."/>
            <person name="Xia L.Y."/>
            <person name="Li J."/>
            <person name="Zhao F."/>
            <person name="Cao W.C."/>
        </authorList>
    </citation>
    <scope>NUCLEOTIDE SEQUENCE [LARGE SCALE GENOMIC DNA]</scope>
    <source>
        <strain evidence="14">HaeL-2018</strain>
    </source>
</reference>
<gene>
    <name evidence="14" type="ORF">HPB48_011413</name>
</gene>
<dbReference type="InterPro" id="IPR036508">
    <property type="entry name" value="Chitin-bd_dom_sf"/>
</dbReference>
<dbReference type="Pfam" id="PF01607">
    <property type="entry name" value="CBM_14"/>
    <property type="match status" value="1"/>
</dbReference>
<feature type="domain" description="Chitin-binding type-2" evidence="12">
    <location>
        <begin position="315"/>
        <end position="376"/>
    </location>
</feature>
<organism evidence="14 15">
    <name type="scientific">Haemaphysalis longicornis</name>
    <name type="common">Bush tick</name>
    <dbReference type="NCBI Taxonomy" id="44386"/>
    <lineage>
        <taxon>Eukaryota</taxon>
        <taxon>Metazoa</taxon>
        <taxon>Ecdysozoa</taxon>
        <taxon>Arthropoda</taxon>
        <taxon>Chelicerata</taxon>
        <taxon>Arachnida</taxon>
        <taxon>Acari</taxon>
        <taxon>Parasitiformes</taxon>
        <taxon>Ixodida</taxon>
        <taxon>Ixodoidea</taxon>
        <taxon>Ixodidae</taxon>
        <taxon>Haemaphysalinae</taxon>
        <taxon>Haemaphysalis</taxon>
    </lineage>
</organism>
<dbReference type="SUPFAM" id="SSF57625">
    <property type="entry name" value="Invertebrate chitin-binding proteins"/>
    <property type="match status" value="1"/>
</dbReference>
<sequence>MIEKRIFNRSRLQILIKDIAEKNCNDSRRLQVYSNRRVDLSSSSKSPAKLQWRLRTMTKSVRAADFLNLLTYDYHTAYESSAQHHAPLGAAEGLREWDEESRLNVRWTVDYYLENGAPRNKLVVGVPTYGRSYTLEDIEDNELEAPAQGPGEPGNSTREKGYLAYYEICQNVNERGWDLGRPEPKRMGPYAFKDDQWVGFDDEQMIREKARYILSKRLAGAMVWTVDNDDFRGQCGGEQSPLITALRKALLGGETNNDAEEQQEAASTLRTTTKPPSSRQERVAKSSLSPGRSRPNLALSVTTPPPPPTPDPGPAFECEDEGFFNNPRDCRKYFWCLDSGPANLGTVAHAFTCPSGLYFNSKSEACDYKENVVCRYAPSGMRFCPVRDVACLVYIIVEFVICVNL</sequence>
<evidence type="ECO:0000256" key="4">
    <source>
        <dbReference type="ARBA" id="ARBA00022669"/>
    </source>
</evidence>
<dbReference type="InterPro" id="IPR011583">
    <property type="entry name" value="Chitinase_II/V-like_cat"/>
</dbReference>
<evidence type="ECO:0000256" key="8">
    <source>
        <dbReference type="ARBA" id="ARBA00023157"/>
    </source>
</evidence>
<dbReference type="PANTHER" id="PTHR11177">
    <property type="entry name" value="CHITINASE"/>
    <property type="match status" value="1"/>
</dbReference>
<evidence type="ECO:0000256" key="9">
    <source>
        <dbReference type="ARBA" id="ARBA00023277"/>
    </source>
</evidence>
<evidence type="ECO:0000259" key="13">
    <source>
        <dbReference type="PROSITE" id="PS51910"/>
    </source>
</evidence>
<dbReference type="OrthoDB" id="73875at2759"/>
<protein>
    <recommendedName>
        <fullName evidence="3">chitinase</fullName>
        <ecNumber evidence="3">3.2.1.14</ecNumber>
    </recommendedName>
</protein>